<gene>
    <name evidence="1" type="primary">dacB</name>
    <name evidence="1" type="ORF">LCL61_02695</name>
</gene>
<evidence type="ECO:0000313" key="1">
    <source>
        <dbReference type="EMBL" id="WYW14451.1"/>
    </source>
</evidence>
<dbReference type="EMBL" id="CP150484">
    <property type="protein sequence ID" value="WYW14451.1"/>
    <property type="molecule type" value="Genomic_DNA"/>
</dbReference>
<keyword evidence="1" id="KW-0378">Hydrolase</keyword>
<reference evidence="1" key="1">
    <citation type="submission" date="2023-10" db="EMBL/GenBank/DDBJ databases">
        <title>Whole genome sequencing of actinobacterial strain Amycolatopsis sp. (BCA-696) identifies the underlying plant growth-promoting genes.</title>
        <authorList>
            <person name="Gandham P."/>
            <person name="Vadla N."/>
            <person name="Saji A."/>
            <person name="Srinivas V."/>
            <person name="Ruperao P."/>
            <person name="Selvanayagam S."/>
            <person name="Saxena R.K."/>
            <person name="Rathore A."/>
            <person name="Gopalakrishnan S."/>
            <person name="Thakur V."/>
        </authorList>
    </citation>
    <scope>NUCLEOTIDE SEQUENCE</scope>
    <source>
        <strain evidence="1">BCA-696</strain>
    </source>
</reference>
<keyword evidence="2" id="KW-1185">Reference proteome</keyword>
<evidence type="ECO:0000313" key="2">
    <source>
        <dbReference type="Proteomes" id="UP001456344"/>
    </source>
</evidence>
<keyword evidence="1" id="KW-0645">Protease</keyword>
<accession>A0ACD5B516</accession>
<sequence length="668" mass="69525">MPENDAPRWPSDDKDTSSAEPKSTKGEGEATIWLPMTGMANGKTEELSVPKVTPESGSWFEPVVEVEEEPDVPETPTPKWSAFEPVTPVEPEQREEPKTLFVQPVQPQHTDEPDWDQFDRVAESPRPEPRQEPPRQEPPRRPEQSRVEPPPPAQVPSATMHARPVRIEPAEERFDSEATVGIQRPEPPSQEPPATEAAPAPKPKRKRKALLITTLVVVLLLAGMGGAAAMPKVSNRLGLPWAPNAPKGEIPKPAGITRVLHGPDINGAGPTKEGLAAALAGPAGSPDLGTLTGTVVDAASGEVLWDKNSGTPLTPASTTKILVVAAALLSMDHGTQFSTKIVQGAEPGTVVLVAGGDPSLTSLPLGTDSPLYPGAAHVDDLVAQVKKAAGGKISKVQLDISLFKGPTSAKGWDPEDTAAGNTYMAPVLPVMADGGRTDPKNDHAPRVANPAAALTQKIAGKLEAQAGGTTTAPKDAKVLGEVKSQPLAEFANSLMQLSDNLMADVLARQLAISKGAEASFTGGATATMDVLKQAGFDLTGVQINDGSGLSDQNKIPAKVLSEILAVAAAPDGKDPRTAKLRPLLAGLPVAGGSGTLEKRYGDPASAAGRGWVRGKTGTLSGVNTLAGVVLDTDGRMLVFALMSSGSDQNKGRAALDVVAATLHKCGCR</sequence>
<proteinExistence type="predicted"/>
<organism evidence="1 2">
    <name type="scientific">Amycolatopsis coloradensis</name>
    <dbReference type="NCBI Taxonomy" id="76021"/>
    <lineage>
        <taxon>Bacteria</taxon>
        <taxon>Bacillati</taxon>
        <taxon>Actinomycetota</taxon>
        <taxon>Actinomycetes</taxon>
        <taxon>Pseudonocardiales</taxon>
        <taxon>Pseudonocardiaceae</taxon>
        <taxon>Amycolatopsis</taxon>
    </lineage>
</organism>
<dbReference type="EC" id="3.4.16.4" evidence="1"/>
<name>A0ACD5B516_9PSEU</name>
<keyword evidence="1" id="KW-0121">Carboxypeptidase</keyword>
<dbReference type="Proteomes" id="UP001456344">
    <property type="component" value="Chromosome"/>
</dbReference>
<protein>
    <submittedName>
        <fullName evidence="1">D-alanyl-D-alanine carboxypeptidase/D-alanyl-D-alanine-endopeptidase</fullName>
        <ecNumber evidence="1">3.4.16.4</ecNumber>
    </submittedName>
</protein>